<dbReference type="AlphaFoldDB" id="A0AAE1W3T7"/>
<keyword evidence="2" id="KW-1185">Reference proteome</keyword>
<proteinExistence type="predicted"/>
<dbReference type="Gene3D" id="3.30.70.270">
    <property type="match status" value="1"/>
</dbReference>
<evidence type="ECO:0000313" key="2">
    <source>
        <dbReference type="Proteomes" id="UP001289374"/>
    </source>
</evidence>
<organism evidence="1 2">
    <name type="scientific">Sesamum angolense</name>
    <dbReference type="NCBI Taxonomy" id="2727404"/>
    <lineage>
        <taxon>Eukaryota</taxon>
        <taxon>Viridiplantae</taxon>
        <taxon>Streptophyta</taxon>
        <taxon>Embryophyta</taxon>
        <taxon>Tracheophyta</taxon>
        <taxon>Spermatophyta</taxon>
        <taxon>Magnoliopsida</taxon>
        <taxon>eudicotyledons</taxon>
        <taxon>Gunneridae</taxon>
        <taxon>Pentapetalae</taxon>
        <taxon>asterids</taxon>
        <taxon>lamiids</taxon>
        <taxon>Lamiales</taxon>
        <taxon>Pedaliaceae</taxon>
        <taxon>Sesamum</taxon>
    </lineage>
</organism>
<gene>
    <name evidence="1" type="ORF">Sango_2497900</name>
</gene>
<dbReference type="InterPro" id="IPR032567">
    <property type="entry name" value="RTL1-rel"/>
</dbReference>
<dbReference type="InterPro" id="IPR043502">
    <property type="entry name" value="DNA/RNA_pol_sf"/>
</dbReference>
<dbReference type="EMBL" id="JACGWL010000015">
    <property type="protein sequence ID" value="KAK4386273.1"/>
    <property type="molecule type" value="Genomic_DNA"/>
</dbReference>
<dbReference type="Gene3D" id="3.10.10.10">
    <property type="entry name" value="HIV Type 1 Reverse Transcriptase, subunit A, domain 1"/>
    <property type="match status" value="1"/>
</dbReference>
<sequence>MASQGAHAYLVAMREESRESVEGSIALSREGGVEIGREGVGVDALIPPSGAPAELDDKYKLEMYQDKKRMKFLNLVQEDDQTMAEHELHFVTLTKYAPEAVKLFEELLISIAPYRMAPVALQDLRKQTEKLLEKRFIRPSTSLWGAPVLFVKKKDGSMRLCINYHQLNRVTVKNKYPLSRIDDLLDQLDGGYNIFKDQFEQKELHLRQKRWMELLKDYDCTIDYHLRKENAVADALSRKSSSTLAYSRGLKSGSIFALRSQQVWIDPTKTR</sequence>
<comment type="caution">
    <text evidence="1">The sequence shown here is derived from an EMBL/GenBank/DDBJ whole genome shotgun (WGS) entry which is preliminary data.</text>
</comment>
<evidence type="ECO:0000313" key="1">
    <source>
        <dbReference type="EMBL" id="KAK4386273.1"/>
    </source>
</evidence>
<dbReference type="PANTHER" id="PTHR15503:SF45">
    <property type="entry name" value="RNA-DIRECTED DNA POLYMERASE HOMOLOG"/>
    <property type="match status" value="1"/>
</dbReference>
<dbReference type="Proteomes" id="UP001289374">
    <property type="component" value="Unassembled WGS sequence"/>
</dbReference>
<name>A0AAE1W3T7_9LAMI</name>
<reference evidence="1" key="2">
    <citation type="journal article" date="2024" name="Plant">
        <title>Genomic evolution and insights into agronomic trait innovations of Sesamum species.</title>
        <authorList>
            <person name="Miao H."/>
            <person name="Wang L."/>
            <person name="Qu L."/>
            <person name="Liu H."/>
            <person name="Sun Y."/>
            <person name="Le M."/>
            <person name="Wang Q."/>
            <person name="Wei S."/>
            <person name="Zheng Y."/>
            <person name="Lin W."/>
            <person name="Duan Y."/>
            <person name="Cao H."/>
            <person name="Xiong S."/>
            <person name="Wang X."/>
            <person name="Wei L."/>
            <person name="Li C."/>
            <person name="Ma Q."/>
            <person name="Ju M."/>
            <person name="Zhao R."/>
            <person name="Li G."/>
            <person name="Mu C."/>
            <person name="Tian Q."/>
            <person name="Mei H."/>
            <person name="Zhang T."/>
            <person name="Gao T."/>
            <person name="Zhang H."/>
        </authorList>
    </citation>
    <scope>NUCLEOTIDE SEQUENCE</scope>
    <source>
        <strain evidence="1">K16</strain>
    </source>
</reference>
<dbReference type="InterPro" id="IPR043128">
    <property type="entry name" value="Rev_trsase/Diguanyl_cyclase"/>
</dbReference>
<reference evidence="1" key="1">
    <citation type="submission" date="2020-06" db="EMBL/GenBank/DDBJ databases">
        <authorList>
            <person name="Li T."/>
            <person name="Hu X."/>
            <person name="Zhang T."/>
            <person name="Song X."/>
            <person name="Zhang H."/>
            <person name="Dai N."/>
            <person name="Sheng W."/>
            <person name="Hou X."/>
            <person name="Wei L."/>
        </authorList>
    </citation>
    <scope>NUCLEOTIDE SEQUENCE</scope>
    <source>
        <strain evidence="1">K16</strain>
        <tissue evidence="1">Leaf</tissue>
    </source>
</reference>
<dbReference type="PANTHER" id="PTHR15503">
    <property type="entry name" value="LDOC1 RELATED"/>
    <property type="match status" value="1"/>
</dbReference>
<protein>
    <submittedName>
        <fullName evidence="1">Retrovirus-related Pol polyprotein from transposon</fullName>
    </submittedName>
</protein>
<accession>A0AAE1W3T7</accession>
<dbReference type="SUPFAM" id="SSF56672">
    <property type="entry name" value="DNA/RNA polymerases"/>
    <property type="match status" value="1"/>
</dbReference>